<dbReference type="EMBL" id="AP019620">
    <property type="protein sequence ID" value="BBJ43913.1"/>
    <property type="molecule type" value="Genomic_DNA"/>
</dbReference>
<proteinExistence type="predicted"/>
<name>A0A499UPT1_9ACTN</name>
<gene>
    <name evidence="2" type="ORF">SSPO_066310</name>
</gene>
<feature type="region of interest" description="Disordered" evidence="1">
    <location>
        <begin position="47"/>
        <end position="94"/>
    </location>
</feature>
<dbReference type="Proteomes" id="UP000463951">
    <property type="component" value="Chromosome"/>
</dbReference>
<evidence type="ECO:0000256" key="1">
    <source>
        <dbReference type="SAM" id="MobiDB-lite"/>
    </source>
</evidence>
<evidence type="ECO:0000313" key="2">
    <source>
        <dbReference type="EMBL" id="BBJ43913.1"/>
    </source>
</evidence>
<organism evidence="2 3">
    <name type="scientific">Streptomyces antimycoticus</name>
    <dbReference type="NCBI Taxonomy" id="68175"/>
    <lineage>
        <taxon>Bacteria</taxon>
        <taxon>Bacillati</taxon>
        <taxon>Actinomycetota</taxon>
        <taxon>Actinomycetes</taxon>
        <taxon>Kitasatosporales</taxon>
        <taxon>Streptomycetaceae</taxon>
        <taxon>Streptomyces</taxon>
        <taxon>Streptomyces violaceusniger group</taxon>
    </lineage>
</organism>
<dbReference type="AlphaFoldDB" id="A0A499UPT1"/>
<protein>
    <submittedName>
        <fullName evidence="2">Uncharacterized protein</fullName>
    </submittedName>
</protein>
<sequence>MHRREAFGAFFGEADEDLALVLRGATARDHALGLQLLEHAGRGGHADLGAGRQAADRQTLPSASCARGSSRATCDMDRPTADWPTVAARERRMA</sequence>
<evidence type="ECO:0000313" key="3">
    <source>
        <dbReference type="Proteomes" id="UP000463951"/>
    </source>
</evidence>
<reference evidence="2 3" key="1">
    <citation type="journal article" date="2020" name="Int. J. Syst. Evol. Microbiol.">
        <title>Reclassification of Streptomyces castelarensis and Streptomyces sporoclivatus as later heterotypic synonyms of Streptomyces antimycoticus.</title>
        <authorList>
            <person name="Komaki H."/>
            <person name="Tamura T."/>
        </authorList>
    </citation>
    <scope>NUCLEOTIDE SEQUENCE [LARGE SCALE GENOMIC DNA]</scope>
    <source>
        <strain evidence="2 3">NBRC 100767</strain>
    </source>
</reference>
<accession>A0A499UPT1</accession>